<reference evidence="1 2" key="1">
    <citation type="submission" date="2020-07" db="EMBL/GenBank/DDBJ databases">
        <title>Sequencing the genomes of 1000 actinobacteria strains.</title>
        <authorList>
            <person name="Klenk H.-P."/>
        </authorList>
    </citation>
    <scope>NUCLEOTIDE SEQUENCE [LARGE SCALE GENOMIC DNA]</scope>
    <source>
        <strain evidence="1 2">DSM 7487</strain>
    </source>
</reference>
<dbReference type="AlphaFoldDB" id="A0A7Y9DJ96"/>
<evidence type="ECO:0000313" key="1">
    <source>
        <dbReference type="EMBL" id="NYD20487.1"/>
    </source>
</evidence>
<accession>A0A7Y9DJ96</accession>
<sequence>MKSLRCLLGRHRWTTEYTEDRKSFRICRRCRGEDWSTSSRPDVTGMDRTDKITYLGGGLGPG</sequence>
<gene>
    <name evidence="1" type="ORF">BJ968_000027</name>
</gene>
<dbReference type="EMBL" id="JACCBB010000001">
    <property type="protein sequence ID" value="NYD20487.1"/>
    <property type="molecule type" value="Genomic_DNA"/>
</dbReference>
<name>A0A7Y9DJ96_9ACTN</name>
<organism evidence="1 2">
    <name type="scientific">Kineococcus aurantiacus</name>
    <dbReference type="NCBI Taxonomy" id="37633"/>
    <lineage>
        <taxon>Bacteria</taxon>
        <taxon>Bacillati</taxon>
        <taxon>Actinomycetota</taxon>
        <taxon>Actinomycetes</taxon>
        <taxon>Kineosporiales</taxon>
        <taxon>Kineosporiaceae</taxon>
        <taxon>Kineococcus</taxon>
    </lineage>
</organism>
<proteinExistence type="predicted"/>
<protein>
    <submittedName>
        <fullName evidence="1">Uncharacterized protein</fullName>
    </submittedName>
</protein>
<comment type="caution">
    <text evidence="1">The sequence shown here is derived from an EMBL/GenBank/DDBJ whole genome shotgun (WGS) entry which is preliminary data.</text>
</comment>
<dbReference type="Proteomes" id="UP000521922">
    <property type="component" value="Unassembled WGS sequence"/>
</dbReference>
<keyword evidence="2" id="KW-1185">Reference proteome</keyword>
<evidence type="ECO:0000313" key="2">
    <source>
        <dbReference type="Proteomes" id="UP000521922"/>
    </source>
</evidence>